<protein>
    <submittedName>
        <fullName evidence="2">Variant surface glycoprotein 1371</fullName>
    </submittedName>
</protein>
<dbReference type="AlphaFoldDB" id="M4SV97"/>
<name>M4SV97_9TRYP</name>
<accession>M4SV97</accession>
<organism evidence="2">
    <name type="scientific">Trypanosoma brucei</name>
    <dbReference type="NCBI Taxonomy" id="5691"/>
    <lineage>
        <taxon>Eukaryota</taxon>
        <taxon>Discoba</taxon>
        <taxon>Euglenozoa</taxon>
        <taxon>Kinetoplastea</taxon>
        <taxon>Metakinetoplastina</taxon>
        <taxon>Trypanosomatida</taxon>
        <taxon>Trypanosomatidae</taxon>
        <taxon>Trypanosoma</taxon>
    </lineage>
</organism>
<dbReference type="EMBL" id="KC612872">
    <property type="protein sequence ID" value="AGH60303.1"/>
    <property type="molecule type" value="Genomic_DNA"/>
</dbReference>
<evidence type="ECO:0000256" key="1">
    <source>
        <dbReference type="SAM" id="SignalP"/>
    </source>
</evidence>
<dbReference type="VEuPathDB" id="TriTrypDB:Tb427_000459100"/>
<sequence length="420" mass="45167">MQPAAKAKIFLFLTLATLQCAAELQECTTACQCEMRATNLANHLGQILEQKIQTLAANGQTALRVLTAAATTHSRPNYLAPIAAIATEELSAQAAKLSTATPVIMEGVQRLKQLASHYQTLNRLSITPHQNSIAGTGGTAWERGTFTKQTLVQHNPADCAQKTTEEKNTGHDLATAKDLKFKDLKLHAGLSMTCARTIGTACSGVSSADKIWAQLELGQTVLATEASPLGNDGNYKRISAGPILNQLITPANVNDNQTQMIAALDDLNTITSFEDSMFFTAKDTLTNFISQQVLGIAPGTTLSTEQQKEQAAQIKANYGTEPTDFQKIIWQQVQHTAATYAGVKTLETKKIEQINSDSDLASAITLSLGKSNSETKAACPTVEESAEQIQKECKAETDKDKCNNKDGCEYKNGSAMLKRG</sequence>
<evidence type="ECO:0000313" key="2">
    <source>
        <dbReference type="EMBL" id="AGH60303.1"/>
    </source>
</evidence>
<feature type="signal peptide" evidence="1">
    <location>
        <begin position="1"/>
        <end position="21"/>
    </location>
</feature>
<dbReference type="SUPFAM" id="SSF58087">
    <property type="entry name" value="Variant surface glycoprotein (N-terminal domain)"/>
    <property type="match status" value="1"/>
</dbReference>
<reference evidence="2" key="1">
    <citation type="submission" date="2013-02" db="EMBL/GenBank/DDBJ databases">
        <authorList>
            <person name="Cross G.A.M."/>
            <person name="Kim H.-S."/>
            <person name="Wickstead B."/>
        </authorList>
    </citation>
    <scope>NUCLEOTIDE SEQUENCE</scope>
    <source>
        <strain evidence="2">Lister 427</strain>
    </source>
</reference>
<feature type="chain" id="PRO_5004058366" evidence="1">
    <location>
        <begin position="22"/>
        <end position="420"/>
    </location>
</feature>
<reference evidence="2" key="2">
    <citation type="journal article" date="2014" name="Mol. Biochem. Parasitol.">
        <title>Capturing the variant surface glycoprotein repertoire (the VSGnome) of Trypanosoma brucei Lister 427.</title>
        <authorList>
            <person name="Cross G.A."/>
            <person name="Kim H.S."/>
            <person name="Wickstead B."/>
        </authorList>
    </citation>
    <scope>NUCLEOTIDE SEQUENCE</scope>
    <source>
        <strain evidence="2">Lister 427</strain>
    </source>
</reference>
<proteinExistence type="predicted"/>
<keyword evidence="1" id="KW-0732">Signal</keyword>